<evidence type="ECO:0000313" key="10">
    <source>
        <dbReference type="EMBL" id="RDZ26710.1"/>
    </source>
</evidence>
<keyword evidence="8" id="KW-1133">Transmembrane helix</keyword>
<dbReference type="Proteomes" id="UP000264492">
    <property type="component" value="Unassembled WGS sequence"/>
</dbReference>
<keyword evidence="5" id="KW-0547">Nucleotide-binding</keyword>
<dbReference type="GO" id="GO:0004673">
    <property type="term" value="F:protein histidine kinase activity"/>
    <property type="evidence" value="ECO:0007669"/>
    <property type="project" value="UniProtKB-EC"/>
</dbReference>
<dbReference type="Pfam" id="PF07568">
    <property type="entry name" value="HisKA_2"/>
    <property type="match status" value="1"/>
</dbReference>
<dbReference type="InterPro" id="IPR036890">
    <property type="entry name" value="HATPase_C_sf"/>
</dbReference>
<feature type="transmembrane region" description="Helical" evidence="8">
    <location>
        <begin position="6"/>
        <end position="23"/>
    </location>
</feature>
<reference evidence="10 11" key="1">
    <citation type="submission" date="2018-08" db="EMBL/GenBank/DDBJ databases">
        <title>Lysobacter sp. zong2l5, whole genome shotgun sequence.</title>
        <authorList>
            <person name="Zhang X."/>
            <person name="Feng G."/>
            <person name="Zhu H."/>
        </authorList>
    </citation>
    <scope>NUCLEOTIDE SEQUENCE [LARGE SCALE GENOMIC DNA]</scope>
    <source>
        <strain evidence="11">zong2l5</strain>
    </source>
</reference>
<evidence type="ECO:0000256" key="5">
    <source>
        <dbReference type="ARBA" id="ARBA00022741"/>
    </source>
</evidence>
<keyword evidence="7" id="KW-0067">ATP-binding</keyword>
<dbReference type="PANTHER" id="PTHR41523:SF8">
    <property type="entry name" value="ETHYLENE RESPONSE SENSOR PROTEIN"/>
    <property type="match status" value="1"/>
</dbReference>
<dbReference type="EMBL" id="QTSU01000003">
    <property type="protein sequence ID" value="RDZ26710.1"/>
    <property type="molecule type" value="Genomic_DNA"/>
</dbReference>
<evidence type="ECO:0000313" key="11">
    <source>
        <dbReference type="Proteomes" id="UP000264492"/>
    </source>
</evidence>
<evidence type="ECO:0000256" key="2">
    <source>
        <dbReference type="ARBA" id="ARBA00012438"/>
    </source>
</evidence>
<dbReference type="GO" id="GO:0005524">
    <property type="term" value="F:ATP binding"/>
    <property type="evidence" value="ECO:0007669"/>
    <property type="project" value="UniProtKB-KW"/>
</dbReference>
<dbReference type="OrthoDB" id="9808408at2"/>
<evidence type="ECO:0000256" key="7">
    <source>
        <dbReference type="ARBA" id="ARBA00022840"/>
    </source>
</evidence>
<evidence type="ECO:0000256" key="1">
    <source>
        <dbReference type="ARBA" id="ARBA00000085"/>
    </source>
</evidence>
<keyword evidence="8" id="KW-0472">Membrane</keyword>
<keyword evidence="11" id="KW-1185">Reference proteome</keyword>
<comment type="catalytic activity">
    <reaction evidence="1">
        <text>ATP + protein L-histidine = ADP + protein N-phospho-L-histidine.</text>
        <dbReference type="EC" id="2.7.13.3"/>
    </reaction>
</comment>
<keyword evidence="3" id="KW-0597">Phosphoprotein</keyword>
<feature type="domain" description="Signal transduction histidine kinase subgroup 2 dimerisation and phosphoacceptor" evidence="9">
    <location>
        <begin position="158"/>
        <end position="227"/>
    </location>
</feature>
<sequence length="363" mass="38518">MDSWALALIFAGLSLSLLAWYAGRRHERGRQSRRLAAVLGALSAPMPVAFVAWAPRSGVVLWSTAAERLFGVDATLMLGQALPAELEALRWTEVEADRARSGARLQLRGANGAVDAMVWMATEADGLVVVAIEDVHSSAANARAAEVARAQRDALVREVHHRIKNSLQGVAGLLRQHLSDKPLLKPLLEAASAQVSAIAAVHGLHGEAKDGRIDLRMLIVRVAASISGIMHVPITVSERCVVLERFSVNEEESVPVAMVLNELIMNAAKHRSRSGANGIVAIDAVAQAQRAQILVSNPGFLPANFDFGAGANLGNGLGLIRSLLPRRGASIALAEEGRRVVATLVLHAPDVLSATPQDEEAIA</sequence>
<dbReference type="RefSeq" id="WP_115861003.1">
    <property type="nucleotide sequence ID" value="NZ_QTSU01000003.1"/>
</dbReference>
<organism evidence="10 11">
    <name type="scientific">Lysobacter silvisoli</name>
    <dbReference type="NCBI Taxonomy" id="2293254"/>
    <lineage>
        <taxon>Bacteria</taxon>
        <taxon>Pseudomonadati</taxon>
        <taxon>Pseudomonadota</taxon>
        <taxon>Gammaproteobacteria</taxon>
        <taxon>Lysobacterales</taxon>
        <taxon>Lysobacteraceae</taxon>
        <taxon>Lysobacter</taxon>
    </lineage>
</organism>
<evidence type="ECO:0000256" key="4">
    <source>
        <dbReference type="ARBA" id="ARBA00022679"/>
    </source>
</evidence>
<evidence type="ECO:0000256" key="8">
    <source>
        <dbReference type="SAM" id="Phobius"/>
    </source>
</evidence>
<comment type="caution">
    <text evidence="10">The sequence shown here is derived from an EMBL/GenBank/DDBJ whole genome shotgun (WGS) entry which is preliminary data.</text>
</comment>
<proteinExistence type="predicted"/>
<evidence type="ECO:0000259" key="9">
    <source>
        <dbReference type="Pfam" id="PF07568"/>
    </source>
</evidence>
<dbReference type="EC" id="2.7.13.3" evidence="2"/>
<evidence type="ECO:0000256" key="6">
    <source>
        <dbReference type="ARBA" id="ARBA00022777"/>
    </source>
</evidence>
<protein>
    <recommendedName>
        <fullName evidence="2">histidine kinase</fullName>
        <ecNumber evidence="2">2.7.13.3</ecNumber>
    </recommendedName>
</protein>
<dbReference type="AlphaFoldDB" id="A0A371JYL4"/>
<name>A0A371JYL4_9GAMM</name>
<gene>
    <name evidence="10" type="ORF">DX914_17195</name>
</gene>
<evidence type="ECO:0000256" key="3">
    <source>
        <dbReference type="ARBA" id="ARBA00022553"/>
    </source>
</evidence>
<dbReference type="InterPro" id="IPR011495">
    <property type="entry name" value="Sig_transdc_His_kin_sub2_dim/P"/>
</dbReference>
<keyword evidence="6 10" id="KW-0418">Kinase</keyword>
<keyword evidence="4" id="KW-0808">Transferase</keyword>
<dbReference type="Gene3D" id="3.30.565.10">
    <property type="entry name" value="Histidine kinase-like ATPase, C-terminal domain"/>
    <property type="match status" value="1"/>
</dbReference>
<dbReference type="SUPFAM" id="SSF55874">
    <property type="entry name" value="ATPase domain of HSP90 chaperone/DNA topoisomerase II/histidine kinase"/>
    <property type="match status" value="1"/>
</dbReference>
<feature type="transmembrane region" description="Helical" evidence="8">
    <location>
        <begin position="35"/>
        <end position="54"/>
    </location>
</feature>
<accession>A0A371JYL4</accession>
<dbReference type="PANTHER" id="PTHR41523">
    <property type="entry name" value="TWO-COMPONENT SYSTEM SENSOR PROTEIN"/>
    <property type="match status" value="1"/>
</dbReference>
<keyword evidence="8" id="KW-0812">Transmembrane</keyword>